<dbReference type="PROSITE" id="PS51186">
    <property type="entry name" value="GNAT"/>
    <property type="match status" value="1"/>
</dbReference>
<feature type="domain" description="N-acetyltransferase" evidence="1">
    <location>
        <begin position="24"/>
        <end position="158"/>
    </location>
</feature>
<comment type="caution">
    <text evidence="2">The sequence shown here is derived from an EMBL/GenBank/DDBJ whole genome shotgun (WGS) entry which is preliminary data.</text>
</comment>
<dbReference type="Pfam" id="PF00583">
    <property type="entry name" value="Acetyltransf_1"/>
    <property type="match status" value="1"/>
</dbReference>
<evidence type="ECO:0000313" key="3">
    <source>
        <dbReference type="Proteomes" id="UP000559987"/>
    </source>
</evidence>
<dbReference type="InterPro" id="IPR000182">
    <property type="entry name" value="GNAT_dom"/>
</dbReference>
<accession>A0A839UMB9</accession>
<proteinExistence type="predicted"/>
<dbReference type="AlphaFoldDB" id="A0A839UMB9"/>
<dbReference type="Proteomes" id="UP000559987">
    <property type="component" value="Unassembled WGS sequence"/>
</dbReference>
<dbReference type="GO" id="GO:0016747">
    <property type="term" value="F:acyltransferase activity, transferring groups other than amino-acyl groups"/>
    <property type="evidence" value="ECO:0007669"/>
    <property type="project" value="InterPro"/>
</dbReference>
<keyword evidence="2" id="KW-0808">Transferase</keyword>
<reference evidence="2 3" key="1">
    <citation type="submission" date="2020-08" db="EMBL/GenBank/DDBJ databases">
        <title>Genomic Encyclopedia of Type Strains, Phase III (KMG-III): the genomes of soil and plant-associated and newly described type strains.</title>
        <authorList>
            <person name="Whitman W."/>
        </authorList>
    </citation>
    <scope>NUCLEOTIDE SEQUENCE [LARGE SCALE GENOMIC DNA]</scope>
    <source>
        <strain evidence="2 3">CECT 8571</strain>
    </source>
</reference>
<dbReference type="SUPFAM" id="SSF55729">
    <property type="entry name" value="Acyl-CoA N-acyltransferases (Nat)"/>
    <property type="match status" value="1"/>
</dbReference>
<dbReference type="EMBL" id="JACHXZ010000001">
    <property type="protein sequence ID" value="MBB3166886.1"/>
    <property type="molecule type" value="Genomic_DNA"/>
</dbReference>
<name>A0A839UMB9_9GAMM</name>
<evidence type="ECO:0000259" key="1">
    <source>
        <dbReference type="PROSITE" id="PS51186"/>
    </source>
</evidence>
<organism evidence="2 3">
    <name type="scientific">Simiduia aestuariiviva</name>
    <dbReference type="NCBI Taxonomy" id="1510459"/>
    <lineage>
        <taxon>Bacteria</taxon>
        <taxon>Pseudomonadati</taxon>
        <taxon>Pseudomonadota</taxon>
        <taxon>Gammaproteobacteria</taxon>
        <taxon>Cellvibrionales</taxon>
        <taxon>Cellvibrionaceae</taxon>
        <taxon>Simiduia</taxon>
    </lineage>
</organism>
<gene>
    <name evidence="2" type="ORF">FHS30_000062</name>
</gene>
<keyword evidence="3" id="KW-1185">Reference proteome</keyword>
<dbReference type="RefSeq" id="WP_183907231.1">
    <property type="nucleotide sequence ID" value="NZ_JACHXZ010000001.1"/>
</dbReference>
<evidence type="ECO:0000313" key="2">
    <source>
        <dbReference type="EMBL" id="MBB3166886.1"/>
    </source>
</evidence>
<protein>
    <submittedName>
        <fullName evidence="2">GNAT superfamily N-acetyltransferase</fullName>
    </submittedName>
</protein>
<dbReference type="InterPro" id="IPR016181">
    <property type="entry name" value="Acyl_CoA_acyltransferase"/>
</dbReference>
<dbReference type="Gene3D" id="3.40.630.30">
    <property type="match status" value="1"/>
</dbReference>
<sequence length="158" mass="18097">MSQQESGFGIAQNWSREGLVITYLPCRNLQASAKLTYHNMQMYYEKYAPEWDDVKVYEQISHLENWDIVDGDQIVGAIRIFFDSKCCYLRDLQVCAVRQNNGIGAKAIAHVCKLAAQGGANLLALKVFKVSPASRLYIREGFATVNEDERFYYMEKHV</sequence>